<evidence type="ECO:0000313" key="1">
    <source>
        <dbReference type="EMBL" id="BAJ30490.1"/>
    </source>
</evidence>
<proteinExistence type="predicted"/>
<sequence>MTSFLISNEAGSAGRAFTVRAEEALYAAAPRIVELSALPLPDEVTVRLVRPGAVPGITRGHFTIVGRMVSAEFEAEEHRAAALKLAATQGAITGLMTRLCWPLIGGQMVLGPVGPELLVVHRMHAGNRTSQRALTQTLGHELVHAAEFLRFPGLVPMWVRQMVEARIGRRPARDVLPVPEVSEGHAMWVHRRLVAELGGVEDHFPGDPKAKLRFRALRRVAEFLPIVPDRSLYLRGQQFMSALHDAGGPAMLSSIFDGEDTVPTSAELDSPALWLARHRAEASPPPAA</sequence>
<protein>
    <submittedName>
        <fullName evidence="1">Uncharacterized protein</fullName>
    </submittedName>
</protein>
<dbReference type="KEGG" id="ksk:KSE_47100"/>
<organism evidence="1 2">
    <name type="scientific">Kitasatospora setae (strain ATCC 33774 / DSM 43861 / JCM 3304 / KCC A-0304 / NBRC 14216 / KM-6054)</name>
    <name type="common">Streptomyces setae</name>
    <dbReference type="NCBI Taxonomy" id="452652"/>
    <lineage>
        <taxon>Bacteria</taxon>
        <taxon>Bacillati</taxon>
        <taxon>Actinomycetota</taxon>
        <taxon>Actinomycetes</taxon>
        <taxon>Kitasatosporales</taxon>
        <taxon>Streptomycetaceae</taxon>
        <taxon>Kitasatospora</taxon>
    </lineage>
</organism>
<dbReference type="EMBL" id="AP010968">
    <property type="protein sequence ID" value="BAJ30490.1"/>
    <property type="molecule type" value="Genomic_DNA"/>
</dbReference>
<reference evidence="1 2" key="1">
    <citation type="journal article" date="2010" name="DNA Res.">
        <title>Genome sequence of Kitasatospora setae NBRC 14216T: an evolutionary snapshot of the family Streptomycetaceae.</title>
        <authorList>
            <person name="Ichikawa N."/>
            <person name="Oguchi A."/>
            <person name="Ikeda H."/>
            <person name="Ishikawa J."/>
            <person name="Kitani S."/>
            <person name="Watanabe Y."/>
            <person name="Nakamura S."/>
            <person name="Katano Y."/>
            <person name="Kishi E."/>
            <person name="Sasagawa M."/>
            <person name="Ankai A."/>
            <person name="Fukui S."/>
            <person name="Hashimoto Y."/>
            <person name="Kamata S."/>
            <person name="Otoguro M."/>
            <person name="Tanikawa S."/>
            <person name="Nihira T."/>
            <person name="Horinouchi S."/>
            <person name="Ohnishi Y."/>
            <person name="Hayakawa M."/>
            <person name="Kuzuyama T."/>
            <person name="Arisawa A."/>
            <person name="Nomoto F."/>
            <person name="Miura H."/>
            <person name="Takahashi Y."/>
            <person name="Fujita N."/>
        </authorList>
    </citation>
    <scope>NUCLEOTIDE SEQUENCE [LARGE SCALE GENOMIC DNA]</scope>
    <source>
        <strain evidence="2">ATCC 33774 / DSM 43861 / JCM 3304 / KCC A-0304 / NBRC 14216 / KM-6054</strain>
    </source>
</reference>
<keyword evidence="2" id="KW-1185">Reference proteome</keyword>
<dbReference type="Proteomes" id="UP000007076">
    <property type="component" value="Chromosome"/>
</dbReference>
<gene>
    <name evidence="1" type="ordered locus">KSE_47100</name>
</gene>
<dbReference type="HOGENOM" id="CLU_965696_0_0_11"/>
<evidence type="ECO:0000313" key="2">
    <source>
        <dbReference type="Proteomes" id="UP000007076"/>
    </source>
</evidence>
<dbReference type="PATRIC" id="fig|452652.3.peg.4698"/>
<dbReference type="RefSeq" id="WP_014137789.1">
    <property type="nucleotide sequence ID" value="NC_016109.1"/>
</dbReference>
<name>E4NG60_KITSK</name>
<dbReference type="AlphaFoldDB" id="E4NG60"/>
<dbReference type="eggNOG" id="COG5282">
    <property type="taxonomic scope" value="Bacteria"/>
</dbReference>
<accession>E4NG60</accession>
<dbReference type="STRING" id="452652.KSE_47100"/>
<dbReference type="SUPFAM" id="SSF55486">
    <property type="entry name" value="Metalloproteases ('zincins'), catalytic domain"/>
    <property type="match status" value="1"/>
</dbReference>